<dbReference type="EMBL" id="VSRR010140160">
    <property type="protein sequence ID" value="MPD04255.1"/>
    <property type="molecule type" value="Genomic_DNA"/>
</dbReference>
<evidence type="ECO:0000256" key="1">
    <source>
        <dbReference type="SAM" id="Phobius"/>
    </source>
</evidence>
<comment type="caution">
    <text evidence="2">The sequence shown here is derived from an EMBL/GenBank/DDBJ whole genome shotgun (WGS) entry which is preliminary data.</text>
</comment>
<gene>
    <name evidence="2" type="ORF">E2C01_099932</name>
</gene>
<keyword evidence="1" id="KW-1133">Transmembrane helix</keyword>
<sequence length="108" mass="11830">MGVELDVGVEKLAVLGRVVVTATLDMEAPFPHVSRLSLSFTEKPQVWFSVRILKVGASCVCVCVFVFVLFVCLSVFLSACLSDFFLFLLSSSCYSLKVKIAVRVSRSS</sequence>
<protein>
    <submittedName>
        <fullName evidence="2">Uncharacterized protein</fullName>
    </submittedName>
</protein>
<evidence type="ECO:0000313" key="2">
    <source>
        <dbReference type="EMBL" id="MPD04255.1"/>
    </source>
</evidence>
<feature type="transmembrane region" description="Helical" evidence="1">
    <location>
        <begin position="55"/>
        <end position="78"/>
    </location>
</feature>
<keyword evidence="1" id="KW-0812">Transmembrane</keyword>
<name>A0A5B7KI37_PORTR</name>
<accession>A0A5B7KI37</accession>
<dbReference type="OrthoDB" id="6365347at2759"/>
<reference evidence="2 3" key="1">
    <citation type="submission" date="2019-05" db="EMBL/GenBank/DDBJ databases">
        <title>Another draft genome of Portunus trituberculatus and its Hox gene families provides insights of decapod evolution.</title>
        <authorList>
            <person name="Jeong J.-H."/>
            <person name="Song I."/>
            <person name="Kim S."/>
            <person name="Choi T."/>
            <person name="Kim D."/>
            <person name="Ryu S."/>
            <person name="Kim W."/>
        </authorList>
    </citation>
    <scope>NUCLEOTIDE SEQUENCE [LARGE SCALE GENOMIC DNA]</scope>
    <source>
        <tissue evidence="2">Muscle</tissue>
    </source>
</reference>
<keyword evidence="1" id="KW-0472">Membrane</keyword>
<organism evidence="2 3">
    <name type="scientific">Portunus trituberculatus</name>
    <name type="common">Swimming crab</name>
    <name type="synonym">Neptunus trituberculatus</name>
    <dbReference type="NCBI Taxonomy" id="210409"/>
    <lineage>
        <taxon>Eukaryota</taxon>
        <taxon>Metazoa</taxon>
        <taxon>Ecdysozoa</taxon>
        <taxon>Arthropoda</taxon>
        <taxon>Crustacea</taxon>
        <taxon>Multicrustacea</taxon>
        <taxon>Malacostraca</taxon>
        <taxon>Eumalacostraca</taxon>
        <taxon>Eucarida</taxon>
        <taxon>Decapoda</taxon>
        <taxon>Pleocyemata</taxon>
        <taxon>Brachyura</taxon>
        <taxon>Eubrachyura</taxon>
        <taxon>Portunoidea</taxon>
        <taxon>Portunidae</taxon>
        <taxon>Portuninae</taxon>
        <taxon>Portunus</taxon>
    </lineage>
</organism>
<dbReference type="Proteomes" id="UP000324222">
    <property type="component" value="Unassembled WGS sequence"/>
</dbReference>
<evidence type="ECO:0000313" key="3">
    <source>
        <dbReference type="Proteomes" id="UP000324222"/>
    </source>
</evidence>
<keyword evidence="3" id="KW-1185">Reference proteome</keyword>
<dbReference type="AlphaFoldDB" id="A0A5B7KI37"/>
<proteinExistence type="predicted"/>